<evidence type="ECO:0000313" key="7">
    <source>
        <dbReference type="Proteomes" id="UP000613840"/>
    </source>
</evidence>
<dbReference type="EMBL" id="BMMZ01000006">
    <property type="protein sequence ID" value="GGL68310.1"/>
    <property type="molecule type" value="Genomic_DNA"/>
</dbReference>
<evidence type="ECO:0000256" key="1">
    <source>
        <dbReference type="ARBA" id="ARBA00022729"/>
    </source>
</evidence>
<dbReference type="InterPro" id="IPR029058">
    <property type="entry name" value="AB_hydrolase_fold"/>
</dbReference>
<organism evidence="6 7">
    <name type="scientific">Microlunatus endophyticus</name>
    <dbReference type="NCBI Taxonomy" id="1716077"/>
    <lineage>
        <taxon>Bacteria</taxon>
        <taxon>Bacillati</taxon>
        <taxon>Actinomycetota</taxon>
        <taxon>Actinomycetes</taxon>
        <taxon>Propionibacteriales</taxon>
        <taxon>Propionibacteriaceae</taxon>
        <taxon>Microlunatus</taxon>
    </lineage>
</organism>
<evidence type="ECO:0000256" key="3">
    <source>
        <dbReference type="ARBA" id="ARBA00022825"/>
    </source>
</evidence>
<evidence type="ECO:0000313" key="6">
    <source>
        <dbReference type="EMBL" id="GGL68310.1"/>
    </source>
</evidence>
<keyword evidence="2" id="KW-0378">Hydrolase</keyword>
<keyword evidence="6" id="KW-0645">Protease</keyword>
<dbReference type="GO" id="GO:0006508">
    <property type="term" value="P:proteolysis"/>
    <property type="evidence" value="ECO:0007669"/>
    <property type="project" value="InterPro"/>
</dbReference>
<dbReference type="GO" id="GO:0004252">
    <property type="term" value="F:serine-type endopeptidase activity"/>
    <property type="evidence" value="ECO:0007669"/>
    <property type="project" value="TreeGrafter"/>
</dbReference>
<feature type="domain" description="Peptidase S9 prolyl oligopeptidase catalytic" evidence="5">
    <location>
        <begin position="460"/>
        <end position="670"/>
    </location>
</feature>
<sequence>MPSPRSELPSDRSAGFDDFSDIDAFIRIPRVNGLAAGPGGRLVAEIAEADQHASRNVPALWELDPAGVHAARRLTFSEKGESGPRFGSDGSLYFSSARPDPQGEDDNGTPAIWRLPERGEAQVVASAPGGLGLIAVAADGTLLASTSVLPGGSLDDDAARRKSRKDAKQTTIWHTGMPIRYWDSELNDVSPRLILVSPDGELTDLAPDADTVNLRGASADLSADGSTIATSWTVRVQGAETRSSVVLIDVSGHTRRVLLAATDEQSYGGPKFSPDGSRIAVTRVTASSPTDTSYDFLEIHPVDRDGRAGDPVPVEVGDLTVGEYRWLDDRTLLVAGDLRSRGAVLVVDAATGSVRTLVDDAVYGGLAPADDGATVYALRNDVGTPNRPVRLSLGDGGRSELPAPGAVAGLPGTLEWVETDVDGLTVGGWLCTPIEATAEQPAPVMLWIHGGPHGSYNAWSWRWCPWLAVARGYAVLMPDPAMSTGYGHAGLNRGWPRRADVVYHECETLFDDVLRRPELDGDHTAMLGASFGGFMANWIAGHTDRFDCIVSHAGLWALDQQHRTTDAAAGKMRVHLHEDDNPDWYRTYSPHYAVDKISTPMLITHGNRDYRVPISEALRLWWELVSRWQGSPETMPHRFLQLTSENHWVLTPSNLRTFNQVLLAFCDQHVRGADPVPDVLPW</sequence>
<dbReference type="Gene3D" id="2.120.10.30">
    <property type="entry name" value="TolB, C-terminal domain"/>
    <property type="match status" value="2"/>
</dbReference>
<dbReference type="Gene3D" id="3.40.50.1820">
    <property type="entry name" value="alpha/beta hydrolase"/>
    <property type="match status" value="1"/>
</dbReference>
<feature type="region of interest" description="Disordered" evidence="4">
    <location>
        <begin position="79"/>
        <end position="109"/>
    </location>
</feature>
<evidence type="ECO:0000256" key="4">
    <source>
        <dbReference type="SAM" id="MobiDB-lite"/>
    </source>
</evidence>
<dbReference type="SUPFAM" id="SSF53474">
    <property type="entry name" value="alpha/beta-Hydrolases"/>
    <property type="match status" value="1"/>
</dbReference>
<dbReference type="InterPro" id="IPR001375">
    <property type="entry name" value="Peptidase_S9_cat"/>
</dbReference>
<dbReference type="RefSeq" id="WP_229670105.1">
    <property type="nucleotide sequence ID" value="NZ_BMMZ01000006.1"/>
</dbReference>
<name>A0A917W647_9ACTN</name>
<dbReference type="PANTHER" id="PTHR42776:SF13">
    <property type="entry name" value="DIPEPTIDYL-PEPTIDASE 5"/>
    <property type="match status" value="1"/>
</dbReference>
<dbReference type="Pfam" id="PF07676">
    <property type="entry name" value="PD40"/>
    <property type="match status" value="1"/>
</dbReference>
<dbReference type="PANTHER" id="PTHR42776">
    <property type="entry name" value="SERINE PEPTIDASE S9 FAMILY MEMBER"/>
    <property type="match status" value="1"/>
</dbReference>
<dbReference type="Pfam" id="PF00326">
    <property type="entry name" value="Peptidase_S9"/>
    <property type="match status" value="1"/>
</dbReference>
<evidence type="ECO:0000256" key="2">
    <source>
        <dbReference type="ARBA" id="ARBA00022801"/>
    </source>
</evidence>
<dbReference type="SUPFAM" id="SSF82171">
    <property type="entry name" value="DPP6 N-terminal domain-like"/>
    <property type="match status" value="1"/>
</dbReference>
<dbReference type="GO" id="GO:0004177">
    <property type="term" value="F:aminopeptidase activity"/>
    <property type="evidence" value="ECO:0007669"/>
    <property type="project" value="UniProtKB-KW"/>
</dbReference>
<protein>
    <submittedName>
        <fullName evidence="6">Dipeptidyl aminopeptidase/acylaminoacyl peptidase</fullName>
    </submittedName>
</protein>
<gene>
    <name evidence="6" type="ORF">GCM10011575_28630</name>
</gene>
<keyword evidence="6" id="KW-0031">Aminopeptidase</keyword>
<dbReference type="InterPro" id="IPR011042">
    <property type="entry name" value="6-blade_b-propeller_TolB-like"/>
</dbReference>
<keyword evidence="7" id="KW-1185">Reference proteome</keyword>
<proteinExistence type="predicted"/>
<dbReference type="AlphaFoldDB" id="A0A917W647"/>
<comment type="caution">
    <text evidence="6">The sequence shown here is derived from an EMBL/GenBank/DDBJ whole genome shotgun (WGS) entry which is preliminary data.</text>
</comment>
<keyword evidence="3" id="KW-0720">Serine protease</keyword>
<dbReference type="InterPro" id="IPR011659">
    <property type="entry name" value="WD40"/>
</dbReference>
<reference evidence="6" key="2">
    <citation type="submission" date="2020-09" db="EMBL/GenBank/DDBJ databases">
        <authorList>
            <person name="Sun Q."/>
            <person name="Zhou Y."/>
        </authorList>
    </citation>
    <scope>NUCLEOTIDE SEQUENCE</scope>
    <source>
        <strain evidence="6">CGMCC 4.7306</strain>
    </source>
</reference>
<keyword evidence="1" id="KW-0732">Signal</keyword>
<evidence type="ECO:0000259" key="5">
    <source>
        <dbReference type="Pfam" id="PF00326"/>
    </source>
</evidence>
<dbReference type="Proteomes" id="UP000613840">
    <property type="component" value="Unassembled WGS sequence"/>
</dbReference>
<accession>A0A917W647</accession>
<reference evidence="6" key="1">
    <citation type="journal article" date="2014" name="Int. J. Syst. Evol. Microbiol.">
        <title>Complete genome sequence of Corynebacterium casei LMG S-19264T (=DSM 44701T), isolated from a smear-ripened cheese.</title>
        <authorList>
            <consortium name="US DOE Joint Genome Institute (JGI-PGF)"/>
            <person name="Walter F."/>
            <person name="Albersmeier A."/>
            <person name="Kalinowski J."/>
            <person name="Ruckert C."/>
        </authorList>
    </citation>
    <scope>NUCLEOTIDE SEQUENCE</scope>
    <source>
        <strain evidence="6">CGMCC 4.7306</strain>
    </source>
</reference>